<gene>
    <name evidence="1" type="ORF">EVOR1521_LOCUS28325</name>
</gene>
<evidence type="ECO:0000313" key="1">
    <source>
        <dbReference type="EMBL" id="CAJ1406334.1"/>
    </source>
</evidence>
<dbReference type="Proteomes" id="UP001178507">
    <property type="component" value="Unassembled WGS sequence"/>
</dbReference>
<reference evidence="1" key="1">
    <citation type="submission" date="2023-08" db="EMBL/GenBank/DDBJ databases">
        <authorList>
            <person name="Chen Y."/>
            <person name="Shah S."/>
            <person name="Dougan E. K."/>
            <person name="Thang M."/>
            <person name="Chan C."/>
        </authorList>
    </citation>
    <scope>NUCLEOTIDE SEQUENCE</scope>
</reference>
<dbReference type="EMBL" id="CAUJNA010003625">
    <property type="protein sequence ID" value="CAJ1406334.1"/>
    <property type="molecule type" value="Genomic_DNA"/>
</dbReference>
<dbReference type="AlphaFoldDB" id="A0AA36JIL5"/>
<protein>
    <submittedName>
        <fullName evidence="1">Uncharacterized protein</fullName>
    </submittedName>
</protein>
<sequence>MRLLQRKHPTEEIREEDISTILQAADLGAMQVRGVWVLASTGTEAHDRFRRTLLGLFKHRETVTRQDVMEEYERVYNERCKLSEYVIRQQLREVAEKLEQGGQAIYVVKGALQTR</sequence>
<comment type="caution">
    <text evidence="1">The sequence shown here is derived from an EMBL/GenBank/DDBJ whole genome shotgun (WGS) entry which is preliminary data.</text>
</comment>
<keyword evidence="2" id="KW-1185">Reference proteome</keyword>
<name>A0AA36JIL5_9DINO</name>
<organism evidence="1 2">
    <name type="scientific">Effrenium voratum</name>
    <dbReference type="NCBI Taxonomy" id="2562239"/>
    <lineage>
        <taxon>Eukaryota</taxon>
        <taxon>Sar</taxon>
        <taxon>Alveolata</taxon>
        <taxon>Dinophyceae</taxon>
        <taxon>Suessiales</taxon>
        <taxon>Symbiodiniaceae</taxon>
        <taxon>Effrenium</taxon>
    </lineage>
</organism>
<proteinExistence type="predicted"/>
<accession>A0AA36JIL5</accession>
<evidence type="ECO:0000313" key="2">
    <source>
        <dbReference type="Proteomes" id="UP001178507"/>
    </source>
</evidence>